<feature type="domain" description="HTH luxR-type" evidence="4">
    <location>
        <begin position="20"/>
        <end position="85"/>
    </location>
</feature>
<proteinExistence type="predicted"/>
<dbReference type="EMBL" id="SLWS01000004">
    <property type="protein sequence ID" value="TCO59349.1"/>
    <property type="molecule type" value="Genomic_DNA"/>
</dbReference>
<keyword evidence="1" id="KW-0805">Transcription regulation</keyword>
<dbReference type="SUPFAM" id="SSF46894">
    <property type="entry name" value="C-terminal effector domain of the bipartite response regulators"/>
    <property type="match status" value="1"/>
</dbReference>
<evidence type="ECO:0000256" key="3">
    <source>
        <dbReference type="ARBA" id="ARBA00023163"/>
    </source>
</evidence>
<protein>
    <submittedName>
        <fullName evidence="5">Regulatory LuxR family protein</fullName>
    </submittedName>
</protein>
<dbReference type="PRINTS" id="PR00038">
    <property type="entry name" value="HTHLUXR"/>
</dbReference>
<dbReference type="AlphaFoldDB" id="A0A4R2JR95"/>
<dbReference type="PROSITE" id="PS50043">
    <property type="entry name" value="HTH_LUXR_2"/>
    <property type="match status" value="1"/>
</dbReference>
<dbReference type="RefSeq" id="WP_165960479.1">
    <property type="nucleotide sequence ID" value="NZ_SLWS01000004.1"/>
</dbReference>
<comment type="caution">
    <text evidence="5">The sequence shown here is derived from an EMBL/GenBank/DDBJ whole genome shotgun (WGS) entry which is preliminary data.</text>
</comment>
<evidence type="ECO:0000313" key="6">
    <source>
        <dbReference type="Proteomes" id="UP000295680"/>
    </source>
</evidence>
<dbReference type="InterPro" id="IPR036388">
    <property type="entry name" value="WH-like_DNA-bd_sf"/>
</dbReference>
<keyword evidence="6" id="KW-1185">Reference proteome</keyword>
<dbReference type="InterPro" id="IPR000792">
    <property type="entry name" value="Tscrpt_reg_LuxR_C"/>
</dbReference>
<dbReference type="GO" id="GO:0003677">
    <property type="term" value="F:DNA binding"/>
    <property type="evidence" value="ECO:0007669"/>
    <property type="project" value="UniProtKB-KW"/>
</dbReference>
<dbReference type="PANTHER" id="PTHR44688">
    <property type="entry name" value="DNA-BINDING TRANSCRIPTIONAL ACTIVATOR DEVR_DOSR"/>
    <property type="match status" value="1"/>
</dbReference>
<gene>
    <name evidence="5" type="ORF">EV192_104190</name>
</gene>
<dbReference type="InterPro" id="IPR016032">
    <property type="entry name" value="Sig_transdc_resp-reg_C-effctor"/>
</dbReference>
<evidence type="ECO:0000256" key="1">
    <source>
        <dbReference type="ARBA" id="ARBA00023015"/>
    </source>
</evidence>
<dbReference type="CDD" id="cd06170">
    <property type="entry name" value="LuxR_C_like"/>
    <property type="match status" value="1"/>
</dbReference>
<evidence type="ECO:0000256" key="2">
    <source>
        <dbReference type="ARBA" id="ARBA00023125"/>
    </source>
</evidence>
<dbReference type="GO" id="GO:0006355">
    <property type="term" value="P:regulation of DNA-templated transcription"/>
    <property type="evidence" value="ECO:0007669"/>
    <property type="project" value="InterPro"/>
</dbReference>
<organism evidence="5 6">
    <name type="scientific">Actinocrispum wychmicini</name>
    <dbReference type="NCBI Taxonomy" id="1213861"/>
    <lineage>
        <taxon>Bacteria</taxon>
        <taxon>Bacillati</taxon>
        <taxon>Actinomycetota</taxon>
        <taxon>Actinomycetes</taxon>
        <taxon>Pseudonocardiales</taxon>
        <taxon>Pseudonocardiaceae</taxon>
        <taxon>Actinocrispum</taxon>
    </lineage>
</organism>
<reference evidence="5 6" key="1">
    <citation type="submission" date="2019-03" db="EMBL/GenBank/DDBJ databases">
        <title>Genomic Encyclopedia of Type Strains, Phase IV (KMG-IV): sequencing the most valuable type-strain genomes for metagenomic binning, comparative biology and taxonomic classification.</title>
        <authorList>
            <person name="Goeker M."/>
        </authorList>
    </citation>
    <scope>NUCLEOTIDE SEQUENCE [LARGE SCALE GENOMIC DNA]</scope>
    <source>
        <strain evidence="5 6">DSM 45934</strain>
    </source>
</reference>
<dbReference type="Gene3D" id="1.10.10.10">
    <property type="entry name" value="Winged helix-like DNA-binding domain superfamily/Winged helix DNA-binding domain"/>
    <property type="match status" value="1"/>
</dbReference>
<dbReference type="Proteomes" id="UP000295680">
    <property type="component" value="Unassembled WGS sequence"/>
</dbReference>
<evidence type="ECO:0000313" key="5">
    <source>
        <dbReference type="EMBL" id="TCO59349.1"/>
    </source>
</evidence>
<accession>A0A4R2JR95</accession>
<keyword evidence="3" id="KW-0804">Transcription</keyword>
<dbReference type="SMART" id="SM00421">
    <property type="entry name" value="HTH_LUXR"/>
    <property type="match status" value="1"/>
</dbReference>
<keyword evidence="2" id="KW-0238">DNA-binding</keyword>
<sequence length="109" mass="12279">MTENMIVENGIGPIDNINEIHSRMSALSAREFEVLRLVTTGMTNYNIGMKLGISARTAREHIARIMLKLRVGSRVEIAVIATKWDLFRLVRRSQSSDSDQPSHRGAGWQ</sequence>
<dbReference type="Pfam" id="PF00196">
    <property type="entry name" value="GerE"/>
    <property type="match status" value="1"/>
</dbReference>
<evidence type="ECO:0000259" key="4">
    <source>
        <dbReference type="PROSITE" id="PS50043"/>
    </source>
</evidence>
<dbReference type="PANTHER" id="PTHR44688:SF16">
    <property type="entry name" value="DNA-BINDING TRANSCRIPTIONAL ACTIVATOR DEVR_DOSR"/>
    <property type="match status" value="1"/>
</dbReference>
<name>A0A4R2JR95_9PSEU</name>